<dbReference type="EMBL" id="WUML01000051">
    <property type="protein sequence ID" value="MXO03065.1"/>
    <property type="molecule type" value="Genomic_DNA"/>
</dbReference>
<comment type="caution">
    <text evidence="1">The sequence shown here is derived from an EMBL/GenBank/DDBJ whole genome shotgun (WGS) entry which is preliminary data.</text>
</comment>
<dbReference type="PANTHER" id="PTHR37489">
    <property type="entry name" value="DUF3500 DOMAIN-CONTAINING PROTEIN"/>
    <property type="match status" value="1"/>
</dbReference>
<accession>A0A6N8TKX4</accession>
<dbReference type="Pfam" id="PF12006">
    <property type="entry name" value="DUF3500"/>
    <property type="match status" value="1"/>
</dbReference>
<reference evidence="1 2" key="1">
    <citation type="submission" date="2019-12" db="EMBL/GenBank/DDBJ databases">
        <title>Shinella granuli gen. nov., sp. nov., and proposal of the reclassification of Zoogloea ramigera ATCC 19623 as Shinella zoogloeoides sp. nov.</title>
        <authorList>
            <person name="Gao J."/>
        </authorList>
    </citation>
    <scope>NUCLEOTIDE SEQUENCE [LARGE SCALE GENOMIC DNA]</scope>
    <source>
        <strain evidence="1 2">DSM 287</strain>
    </source>
</reference>
<dbReference type="AlphaFoldDB" id="A0A6N8TKX4"/>
<evidence type="ECO:0000313" key="2">
    <source>
        <dbReference type="Proteomes" id="UP000440304"/>
    </source>
</evidence>
<protein>
    <submittedName>
        <fullName evidence="1">DUF3500 domain-containing protein</fullName>
    </submittedName>
</protein>
<dbReference type="PANTHER" id="PTHR37489:SF1">
    <property type="entry name" value="DUF3500 DOMAIN-CONTAINING PROTEIN"/>
    <property type="match status" value="1"/>
</dbReference>
<proteinExistence type="predicted"/>
<evidence type="ECO:0000313" key="1">
    <source>
        <dbReference type="EMBL" id="MXO03065.1"/>
    </source>
</evidence>
<organism evidence="1 2">
    <name type="scientific">Shinella zoogloeoides</name>
    <name type="common">Crabtreella saccharophila</name>
    <dbReference type="NCBI Taxonomy" id="352475"/>
    <lineage>
        <taxon>Bacteria</taxon>
        <taxon>Pseudomonadati</taxon>
        <taxon>Pseudomonadota</taxon>
        <taxon>Alphaproteobacteria</taxon>
        <taxon>Hyphomicrobiales</taxon>
        <taxon>Rhizobiaceae</taxon>
        <taxon>Shinella</taxon>
    </lineage>
</organism>
<gene>
    <name evidence="1" type="ORF">GR156_22520</name>
</gene>
<dbReference type="RefSeq" id="WP_160788206.1">
    <property type="nucleotide sequence ID" value="NZ_CP086612.1"/>
</dbReference>
<dbReference type="OrthoDB" id="581140at2"/>
<name>A0A6N8TKX4_SHIZO</name>
<sequence>MRSVCCIRHSHRPAGCPNFPPMGFQERVGPTLGDFTPEQRGLVKAILQAAASIAANEGYDELEQVLNADDYLLEETGEAGFSSSNFHIAFLGSPAETGTWQLYFGGHHFALSNTYRDGQMVGATPSFRGVEPFTPFTMNGRENAPMAQERVAFAAALEALSQEEASKATLSGTYTNILAGPQQDDAIPVVQEGLRLQEATPTVQSLVLAAIETYVRDVNDTGADVVMAKYKAELGDTFLGFSGTRSVDAENDYVRIDGPSVWIEFSLQPGRSIPGIHPHSVWRDKSSDYGGNTE</sequence>
<dbReference type="Proteomes" id="UP000440304">
    <property type="component" value="Unassembled WGS sequence"/>
</dbReference>
<dbReference type="InterPro" id="IPR021889">
    <property type="entry name" value="DUF3500"/>
</dbReference>